<dbReference type="Pfam" id="PF13193">
    <property type="entry name" value="AMP-binding_C"/>
    <property type="match status" value="1"/>
</dbReference>
<keyword evidence="7" id="KW-1185">Reference proteome</keyword>
<dbReference type="InterPro" id="IPR000873">
    <property type="entry name" value="AMP-dep_synth/lig_dom"/>
</dbReference>
<dbReference type="Gene3D" id="3.30.559.30">
    <property type="entry name" value="Nonribosomal peptide synthetase, condensation domain"/>
    <property type="match status" value="2"/>
</dbReference>
<dbReference type="PROSITE" id="PS00455">
    <property type="entry name" value="AMP_BINDING"/>
    <property type="match status" value="1"/>
</dbReference>
<dbReference type="Gene3D" id="3.30.300.30">
    <property type="match status" value="1"/>
</dbReference>
<dbReference type="PROSITE" id="PS50075">
    <property type="entry name" value="CARRIER"/>
    <property type="match status" value="1"/>
</dbReference>
<dbReference type="InterPro" id="IPR010071">
    <property type="entry name" value="AA_adenyl_dom"/>
</dbReference>
<dbReference type="PANTHER" id="PTHR45527:SF1">
    <property type="entry name" value="FATTY ACID SYNTHASE"/>
    <property type="match status" value="1"/>
</dbReference>
<keyword evidence="2" id="KW-0596">Phosphopantetheine</keyword>
<proteinExistence type="predicted"/>
<dbReference type="PROSITE" id="PS00012">
    <property type="entry name" value="PHOSPHOPANTETHEINE"/>
    <property type="match status" value="1"/>
</dbReference>
<sequence length="813" mass="86828">MNRTTSEGAIRDGVAQAPGPLLLPTDRPRRRTAPRLTAVTELRLPASISGALDAFAASAGVAQDAVLLACFVALGFRYTGQESFTVTLAAGSSVGAAVDGESCLSELARVVGAGADDQPSPVAFQHACGEDVAQGPHELLLRIRRASERLDVEVHYDEALFDAATARRLLDHYATLLAAALAEPARKVSTLPLLTAEEQQTILVDWNGTGADLAYEDCLHRRFEARVAQTPQAIALSHGTDQWTFARVDQAANQLAHHLLEVGVEPGARVGLCLDRSSDLLVSLLAVLKAGGAYVPLDPDYPAQRLATMVDGAGCVAMVSRGDLSANLGAAADSGQTPLVLLDRDAPVIEGRSTQRPDVDVTPGDLCYVIFTSGSTGRPKPIALRHRGVLNNLADLNSRYGVGVGDKVLALSSPSFDMSVYEMVGMTIAGGTVVLPDRERIKDPEHWAALLTEHGVTVWNSAPALLELLVAQAERDGAVAFPALRLAMLGGDWIPVTLPDRVRRVAPALRFIALGGATESSIHSTLYEVTCTDPAWTSIPYGRPMANQRTYILDPAGQPVPIGVPGDLHLAGTGLAQGYLNQPERTAERFLDWSYGPVTGERLYRTGDLARYRGDGQIELLGRLDFQVKVNGLRIELGEVESLLRNHPEVKDAVVAARPDPVGDRQLVGYVVPRDPGTLDVAELRDHLAAVLPAYMVPATTVVLDALPLSPNGKLDRTALPAPDQAHGEPVAADDAPRGHWERRIAEVWQEGLGVERVGRDADFFALGGDSMKAARSIAKIGAPLKWADLYRHPVLRDLAAHMERLTADAAAQ</sequence>
<dbReference type="Pfam" id="PF00550">
    <property type="entry name" value="PP-binding"/>
    <property type="match status" value="1"/>
</dbReference>
<protein>
    <recommendedName>
        <fullName evidence="5">Carrier domain-containing protein</fullName>
    </recommendedName>
</protein>
<evidence type="ECO:0000256" key="2">
    <source>
        <dbReference type="ARBA" id="ARBA00022450"/>
    </source>
</evidence>
<dbReference type="Gene3D" id="1.10.1200.10">
    <property type="entry name" value="ACP-like"/>
    <property type="match status" value="1"/>
</dbReference>
<dbReference type="InterPro" id="IPR009081">
    <property type="entry name" value="PP-bd_ACP"/>
</dbReference>
<dbReference type="SUPFAM" id="SSF47336">
    <property type="entry name" value="ACP-like"/>
    <property type="match status" value="1"/>
</dbReference>
<dbReference type="SUPFAM" id="SSF56801">
    <property type="entry name" value="Acetyl-CoA synthetase-like"/>
    <property type="match status" value="1"/>
</dbReference>
<evidence type="ECO:0000313" key="7">
    <source>
        <dbReference type="Proteomes" id="UP001500994"/>
    </source>
</evidence>
<evidence type="ECO:0000259" key="5">
    <source>
        <dbReference type="PROSITE" id="PS50075"/>
    </source>
</evidence>
<evidence type="ECO:0000256" key="1">
    <source>
        <dbReference type="ARBA" id="ARBA00001957"/>
    </source>
</evidence>
<dbReference type="InterPro" id="IPR036736">
    <property type="entry name" value="ACP-like_sf"/>
</dbReference>
<dbReference type="Pfam" id="PF00668">
    <property type="entry name" value="Condensation"/>
    <property type="match status" value="1"/>
</dbReference>
<dbReference type="PANTHER" id="PTHR45527">
    <property type="entry name" value="NONRIBOSOMAL PEPTIDE SYNTHETASE"/>
    <property type="match status" value="1"/>
</dbReference>
<name>A0ABN3T0E6_9ACTN</name>
<dbReference type="InterPro" id="IPR001242">
    <property type="entry name" value="Condensation_dom"/>
</dbReference>
<dbReference type="CDD" id="cd05930">
    <property type="entry name" value="A_NRPS"/>
    <property type="match status" value="1"/>
</dbReference>
<dbReference type="NCBIfam" id="TIGR01733">
    <property type="entry name" value="AA-adenyl-dom"/>
    <property type="match status" value="1"/>
</dbReference>
<reference evidence="6 7" key="1">
    <citation type="journal article" date="2019" name="Int. J. Syst. Evol. Microbiol.">
        <title>The Global Catalogue of Microorganisms (GCM) 10K type strain sequencing project: providing services to taxonomists for standard genome sequencing and annotation.</title>
        <authorList>
            <consortium name="The Broad Institute Genomics Platform"/>
            <consortium name="The Broad Institute Genome Sequencing Center for Infectious Disease"/>
            <person name="Wu L."/>
            <person name="Ma J."/>
        </authorList>
    </citation>
    <scope>NUCLEOTIDE SEQUENCE [LARGE SCALE GENOMIC DNA]</scope>
    <source>
        <strain evidence="6 7">JCM 16374</strain>
    </source>
</reference>
<evidence type="ECO:0000313" key="6">
    <source>
        <dbReference type="EMBL" id="GAA2689338.1"/>
    </source>
</evidence>
<dbReference type="InterPro" id="IPR020845">
    <property type="entry name" value="AMP-binding_CS"/>
</dbReference>
<dbReference type="Gene3D" id="2.30.38.10">
    <property type="entry name" value="Luciferase, Domain 3"/>
    <property type="match status" value="1"/>
</dbReference>
<dbReference type="Gene3D" id="3.40.50.980">
    <property type="match status" value="2"/>
</dbReference>
<feature type="region of interest" description="Disordered" evidence="4">
    <location>
        <begin position="718"/>
        <end position="737"/>
    </location>
</feature>
<evidence type="ECO:0000256" key="3">
    <source>
        <dbReference type="ARBA" id="ARBA00022553"/>
    </source>
</evidence>
<organism evidence="6 7">
    <name type="scientific">Streptomyces lunalinharesii</name>
    <dbReference type="NCBI Taxonomy" id="333384"/>
    <lineage>
        <taxon>Bacteria</taxon>
        <taxon>Bacillati</taxon>
        <taxon>Actinomycetota</taxon>
        <taxon>Actinomycetes</taxon>
        <taxon>Kitasatosporales</taxon>
        <taxon>Streptomycetaceae</taxon>
        <taxon>Streptomyces</taxon>
    </lineage>
</organism>
<comment type="caution">
    <text evidence="6">The sequence shown here is derived from an EMBL/GenBank/DDBJ whole genome shotgun (WGS) entry which is preliminary data.</text>
</comment>
<dbReference type="SUPFAM" id="SSF52777">
    <property type="entry name" value="CoA-dependent acyltransferases"/>
    <property type="match status" value="1"/>
</dbReference>
<dbReference type="EMBL" id="BAAARK010000048">
    <property type="protein sequence ID" value="GAA2689338.1"/>
    <property type="molecule type" value="Genomic_DNA"/>
</dbReference>
<dbReference type="Proteomes" id="UP001500994">
    <property type="component" value="Unassembled WGS sequence"/>
</dbReference>
<keyword evidence="3" id="KW-0597">Phosphoprotein</keyword>
<accession>A0ABN3T0E6</accession>
<dbReference type="InterPro" id="IPR006162">
    <property type="entry name" value="Ppantetheine_attach_site"/>
</dbReference>
<dbReference type="RefSeq" id="WP_344583968.1">
    <property type="nucleotide sequence ID" value="NZ_BAAARK010000048.1"/>
</dbReference>
<evidence type="ECO:0000256" key="4">
    <source>
        <dbReference type="SAM" id="MobiDB-lite"/>
    </source>
</evidence>
<dbReference type="InterPro" id="IPR045851">
    <property type="entry name" value="AMP-bd_C_sf"/>
</dbReference>
<feature type="domain" description="Carrier" evidence="5">
    <location>
        <begin position="736"/>
        <end position="813"/>
    </location>
</feature>
<dbReference type="Pfam" id="PF00501">
    <property type="entry name" value="AMP-binding"/>
    <property type="match status" value="1"/>
</dbReference>
<comment type="cofactor">
    <cofactor evidence="1">
        <name>pantetheine 4'-phosphate</name>
        <dbReference type="ChEBI" id="CHEBI:47942"/>
    </cofactor>
</comment>
<gene>
    <name evidence="6" type="ORF">GCM10009864_74120</name>
</gene>
<dbReference type="InterPro" id="IPR025110">
    <property type="entry name" value="AMP-bd_C"/>
</dbReference>